<dbReference type="RefSeq" id="WP_169012958.1">
    <property type="nucleotide sequence ID" value="NZ_JABBJH010000001.1"/>
</dbReference>
<evidence type="ECO:0000256" key="4">
    <source>
        <dbReference type="RuleBase" id="RU003744"/>
    </source>
</evidence>
<evidence type="ECO:0000259" key="6">
    <source>
        <dbReference type="SMART" id="SM00062"/>
    </source>
</evidence>
<dbReference type="SMART" id="SM00062">
    <property type="entry name" value="PBPb"/>
    <property type="match status" value="1"/>
</dbReference>
<dbReference type="PANTHER" id="PTHR35936:SF17">
    <property type="entry name" value="ARGININE-BINDING EXTRACELLULAR PROTEIN ARTP"/>
    <property type="match status" value="1"/>
</dbReference>
<dbReference type="PROSITE" id="PS51257">
    <property type="entry name" value="PROKAR_LIPOPROTEIN"/>
    <property type="match status" value="1"/>
</dbReference>
<comment type="subcellular location">
    <subcellularLocation>
        <location evidence="1">Cell envelope</location>
    </subcellularLocation>
</comment>
<accession>A0A848EPQ6</accession>
<name>A0A848EPQ6_MEGEL</name>
<dbReference type="InterPro" id="IPR018313">
    <property type="entry name" value="SBP_3_CS"/>
</dbReference>
<evidence type="ECO:0000256" key="2">
    <source>
        <dbReference type="ARBA" id="ARBA00010333"/>
    </source>
</evidence>
<dbReference type="GO" id="GO:0030313">
    <property type="term" value="C:cell envelope"/>
    <property type="evidence" value="ECO:0007669"/>
    <property type="project" value="UniProtKB-SubCell"/>
</dbReference>
<feature type="domain" description="Solute-binding protein family 3/N-terminal" evidence="6">
    <location>
        <begin position="37"/>
        <end position="255"/>
    </location>
</feature>
<comment type="similarity">
    <text evidence="2 4">Belongs to the bacterial solute-binding protein 3 family.</text>
</comment>
<feature type="domain" description="Ionotropic glutamate receptor C-terminal" evidence="7">
    <location>
        <begin position="37"/>
        <end position="254"/>
    </location>
</feature>
<dbReference type="Gene3D" id="3.40.190.10">
    <property type="entry name" value="Periplasmic binding protein-like II"/>
    <property type="match status" value="2"/>
</dbReference>
<keyword evidence="3 5" id="KW-0732">Signal</keyword>
<sequence>MNKKWILAGMAALTAMSVLAGCCGTQSDKTPAKTNKQLIVGTEPSFPPFEMAENDTYTGFDIDLANAIGEKLGRKVEIKAMGFDALIPALKSGQIDMIASAMSATEERKKQVDFTAPYYIGGSVIVVQKDNTTIHGWDDITGKTVAVQAGSKPADFAEKQGAVLKQFDGNYQCLQELQNGGSDAVAIDKAVALYYVSKGGMNNLKVVGEPKKLAGSAMAIDKGHDDELKAINQALAELKADGTYTKLYQKWFGVDPTAEELK</sequence>
<proteinExistence type="inferred from homology"/>
<feature type="chain" id="PRO_5039497926" evidence="5">
    <location>
        <begin position="21"/>
        <end position="262"/>
    </location>
</feature>
<feature type="signal peptide" evidence="5">
    <location>
        <begin position="1"/>
        <end position="20"/>
    </location>
</feature>
<dbReference type="Proteomes" id="UP000536773">
    <property type="component" value="Unassembled WGS sequence"/>
</dbReference>
<evidence type="ECO:0000259" key="7">
    <source>
        <dbReference type="SMART" id="SM00079"/>
    </source>
</evidence>
<dbReference type="SUPFAM" id="SSF53850">
    <property type="entry name" value="Periplasmic binding protein-like II"/>
    <property type="match status" value="1"/>
</dbReference>
<protein>
    <submittedName>
        <fullName evidence="8">Basic amino acid ABC transporter substrate-binding protein</fullName>
    </submittedName>
</protein>
<gene>
    <name evidence="8" type="ORF">HG933_00920</name>
</gene>
<evidence type="ECO:0000256" key="3">
    <source>
        <dbReference type="ARBA" id="ARBA00022729"/>
    </source>
</evidence>
<dbReference type="PROSITE" id="PS01039">
    <property type="entry name" value="SBP_BACTERIAL_3"/>
    <property type="match status" value="1"/>
</dbReference>
<organism evidence="8 9">
    <name type="scientific">Megasphaera elsdenii</name>
    <dbReference type="NCBI Taxonomy" id="907"/>
    <lineage>
        <taxon>Bacteria</taxon>
        <taxon>Bacillati</taxon>
        <taxon>Bacillota</taxon>
        <taxon>Negativicutes</taxon>
        <taxon>Veillonellales</taxon>
        <taxon>Veillonellaceae</taxon>
        <taxon>Megasphaera</taxon>
    </lineage>
</organism>
<reference evidence="8 9" key="1">
    <citation type="submission" date="2020-04" db="EMBL/GenBank/DDBJ databases">
        <authorList>
            <person name="Hitch T.C.A."/>
            <person name="Wylensek D."/>
            <person name="Clavel T."/>
        </authorList>
    </citation>
    <scope>NUCLEOTIDE SEQUENCE [LARGE SCALE GENOMIC DNA]</scope>
    <source>
        <strain evidence="8 9">WCA-386-APC-2A</strain>
    </source>
</reference>
<dbReference type="CDD" id="cd13624">
    <property type="entry name" value="PBP2_Arg_Lys_His"/>
    <property type="match status" value="1"/>
</dbReference>
<dbReference type="InterPro" id="IPR001320">
    <property type="entry name" value="Iontro_rcpt_C"/>
</dbReference>
<evidence type="ECO:0000256" key="1">
    <source>
        <dbReference type="ARBA" id="ARBA00004196"/>
    </source>
</evidence>
<evidence type="ECO:0000256" key="5">
    <source>
        <dbReference type="SAM" id="SignalP"/>
    </source>
</evidence>
<dbReference type="EMBL" id="JABBJH010000001">
    <property type="protein sequence ID" value="NMK37979.1"/>
    <property type="molecule type" value="Genomic_DNA"/>
</dbReference>
<evidence type="ECO:0000313" key="8">
    <source>
        <dbReference type="EMBL" id="NMK37979.1"/>
    </source>
</evidence>
<dbReference type="InterPro" id="IPR001638">
    <property type="entry name" value="Solute-binding_3/MltF_N"/>
</dbReference>
<dbReference type="Pfam" id="PF00497">
    <property type="entry name" value="SBP_bac_3"/>
    <property type="match status" value="1"/>
</dbReference>
<dbReference type="SMART" id="SM00079">
    <property type="entry name" value="PBPe"/>
    <property type="match status" value="1"/>
</dbReference>
<dbReference type="AlphaFoldDB" id="A0A848EPQ6"/>
<dbReference type="GO" id="GO:0016020">
    <property type="term" value="C:membrane"/>
    <property type="evidence" value="ECO:0007669"/>
    <property type="project" value="InterPro"/>
</dbReference>
<dbReference type="PANTHER" id="PTHR35936">
    <property type="entry name" value="MEMBRANE-BOUND LYTIC MUREIN TRANSGLYCOSYLASE F"/>
    <property type="match status" value="1"/>
</dbReference>
<dbReference type="GO" id="GO:0015276">
    <property type="term" value="F:ligand-gated monoatomic ion channel activity"/>
    <property type="evidence" value="ECO:0007669"/>
    <property type="project" value="InterPro"/>
</dbReference>
<evidence type="ECO:0000313" key="9">
    <source>
        <dbReference type="Proteomes" id="UP000536773"/>
    </source>
</evidence>
<comment type="caution">
    <text evidence="8">The sequence shown here is derived from an EMBL/GenBank/DDBJ whole genome shotgun (WGS) entry which is preliminary data.</text>
</comment>